<accession>A0A819LH40</accession>
<sequence>MMYFLLGIEELKNFEAVNAEMGSCKGHRCGKCGRCHDWYYTGDLKTFAWLQNWKKWTTKDWERYRDNNFSERFKKRVDATCTYHLCIIDGDDLQAGLHFHSIGANAYYHAHHDLLFSAGDCILVGKIDNNILIGDIVKSLWNIIQSQCICEMINSNGMISTLNYFSTNQTCQLFYTNLTSILIEFSLNSSLIFMNQSAIFIAQNPIASTTTPSSSSSTSISTSTLLSTSTTSTSTTTTSTSTTTTTETATSTTTETATSTTTATATTTSTSTTTTTETATSTATTTSTTTETSTSTTTATTTSTTTSTSNTTTTGTLGIDSFAGVQLNLATSSLSSAWSLCYTATYTTIMFTANLTSILASCDGTRLLLGCRSVGSTVLTVAAMGDRAAVLYDCGFARKCTYVANGVGWYYSDSWSWGFVNGNGTVNRNKCDDDSSDASYRLCWHTVDYGGYRCGAILNLDYDTTWEKVIYHAN</sequence>
<evidence type="ECO:0000313" key="2">
    <source>
        <dbReference type="EMBL" id="CAF3961924.1"/>
    </source>
</evidence>
<dbReference type="EMBL" id="CAJOBB010002359">
    <property type="protein sequence ID" value="CAF3961924.1"/>
    <property type="molecule type" value="Genomic_DNA"/>
</dbReference>
<feature type="region of interest" description="Disordered" evidence="1">
    <location>
        <begin position="228"/>
        <end position="311"/>
    </location>
</feature>
<proteinExistence type="predicted"/>
<reference evidence="2" key="1">
    <citation type="submission" date="2021-02" db="EMBL/GenBank/DDBJ databases">
        <authorList>
            <person name="Nowell W R."/>
        </authorList>
    </citation>
    <scope>NUCLEOTIDE SEQUENCE</scope>
</reference>
<dbReference type="Proteomes" id="UP000663868">
    <property type="component" value="Unassembled WGS sequence"/>
</dbReference>
<evidence type="ECO:0000313" key="3">
    <source>
        <dbReference type="Proteomes" id="UP000663868"/>
    </source>
</evidence>
<dbReference type="PANTHER" id="PTHR22917">
    <property type="entry name" value="HEMOPEXIN DOMAIN-CONTAINING PROTEIN"/>
    <property type="match status" value="1"/>
</dbReference>
<dbReference type="PANTHER" id="PTHR22917:SF6">
    <property type="entry name" value="EG:8D8.2 PROTEIN-RELATED"/>
    <property type="match status" value="1"/>
</dbReference>
<protein>
    <submittedName>
        <fullName evidence="2">Uncharacterized protein</fullName>
    </submittedName>
</protein>
<name>A0A819LH40_9BILA</name>
<gene>
    <name evidence="2" type="ORF">KXQ929_LOCUS26247</name>
</gene>
<comment type="caution">
    <text evidence="2">The sequence shown here is derived from an EMBL/GenBank/DDBJ whole genome shotgun (WGS) entry which is preliminary data.</text>
</comment>
<evidence type="ECO:0000256" key="1">
    <source>
        <dbReference type="SAM" id="MobiDB-lite"/>
    </source>
</evidence>
<organism evidence="2 3">
    <name type="scientific">Adineta steineri</name>
    <dbReference type="NCBI Taxonomy" id="433720"/>
    <lineage>
        <taxon>Eukaryota</taxon>
        <taxon>Metazoa</taxon>
        <taxon>Spiralia</taxon>
        <taxon>Gnathifera</taxon>
        <taxon>Rotifera</taxon>
        <taxon>Eurotatoria</taxon>
        <taxon>Bdelloidea</taxon>
        <taxon>Adinetida</taxon>
        <taxon>Adinetidae</taxon>
        <taxon>Adineta</taxon>
    </lineage>
</organism>
<dbReference type="AlphaFoldDB" id="A0A819LH40"/>
<dbReference type="InterPro" id="IPR051298">
    <property type="entry name" value="Heme_transport/Cell_adhesion"/>
</dbReference>